<dbReference type="EMBL" id="JBHFQA010000009">
    <property type="protein sequence ID" value="KAL2093048.1"/>
    <property type="molecule type" value="Genomic_DNA"/>
</dbReference>
<dbReference type="AlphaFoldDB" id="A0ABD1K2A4"/>
<dbReference type="InterPro" id="IPR015720">
    <property type="entry name" value="Emp24-like"/>
</dbReference>
<dbReference type="InterPro" id="IPR009038">
    <property type="entry name" value="GOLD_dom"/>
</dbReference>
<proteinExistence type="inferred from homology"/>
<dbReference type="PROSITE" id="PS50866">
    <property type="entry name" value="GOLD"/>
    <property type="match status" value="1"/>
</dbReference>
<evidence type="ECO:0000256" key="1">
    <source>
        <dbReference type="ARBA" id="ARBA00004115"/>
    </source>
</evidence>
<accession>A0ABD1K2A4</accession>
<keyword evidence="3 8" id="KW-0812">Transmembrane</keyword>
<keyword evidence="5" id="KW-0256">Endoplasmic reticulum</keyword>
<comment type="similarity">
    <text evidence="2 8">Belongs to the EMP24/GP25L family.</text>
</comment>
<evidence type="ECO:0000256" key="9">
    <source>
        <dbReference type="SAM" id="Phobius"/>
    </source>
</evidence>
<gene>
    <name evidence="12" type="ORF">ACEWY4_010360</name>
</gene>
<comment type="subcellular location">
    <subcellularLocation>
        <location evidence="1">Endoplasmic reticulum membrane</location>
        <topology evidence="1">Single-pass type I membrane protein</topology>
    </subcellularLocation>
    <subcellularLocation>
        <location evidence="8">Membrane</location>
        <topology evidence="8">Single-pass type I membrane protein</topology>
    </subcellularLocation>
</comment>
<comment type="caution">
    <text evidence="12">The sequence shown here is derived from an EMBL/GenBank/DDBJ whole genome shotgun (WGS) entry which is preliminary data.</text>
</comment>
<keyword evidence="7 9" id="KW-0472">Membrane</keyword>
<evidence type="ECO:0000256" key="5">
    <source>
        <dbReference type="ARBA" id="ARBA00022824"/>
    </source>
</evidence>
<evidence type="ECO:0000256" key="8">
    <source>
        <dbReference type="RuleBase" id="RU003827"/>
    </source>
</evidence>
<evidence type="ECO:0000256" key="6">
    <source>
        <dbReference type="ARBA" id="ARBA00022989"/>
    </source>
</evidence>
<evidence type="ECO:0000256" key="4">
    <source>
        <dbReference type="ARBA" id="ARBA00022729"/>
    </source>
</evidence>
<evidence type="ECO:0000256" key="3">
    <source>
        <dbReference type="ARBA" id="ARBA00022692"/>
    </source>
</evidence>
<dbReference type="SMART" id="SM01190">
    <property type="entry name" value="EMP24_GP25L"/>
    <property type="match status" value="1"/>
</dbReference>
<reference evidence="12 13" key="1">
    <citation type="submission" date="2024-09" db="EMBL/GenBank/DDBJ databases">
        <title>A chromosome-level genome assembly of Gray's grenadier anchovy, Coilia grayii.</title>
        <authorList>
            <person name="Fu Z."/>
        </authorList>
    </citation>
    <scope>NUCLEOTIDE SEQUENCE [LARGE SCALE GENOMIC DNA]</scope>
    <source>
        <strain evidence="12">G4</strain>
        <tissue evidence="12">Muscle</tissue>
    </source>
</reference>
<feature type="transmembrane region" description="Helical" evidence="9">
    <location>
        <begin position="211"/>
        <end position="231"/>
    </location>
</feature>
<evidence type="ECO:0000259" key="11">
    <source>
        <dbReference type="PROSITE" id="PS50866"/>
    </source>
</evidence>
<dbReference type="Proteomes" id="UP001591681">
    <property type="component" value="Unassembled WGS sequence"/>
</dbReference>
<evidence type="ECO:0000313" key="13">
    <source>
        <dbReference type="Proteomes" id="UP001591681"/>
    </source>
</evidence>
<evidence type="ECO:0000256" key="7">
    <source>
        <dbReference type="ARBA" id="ARBA00023136"/>
    </source>
</evidence>
<keyword evidence="6 9" id="KW-1133">Transmembrane helix</keyword>
<dbReference type="Pfam" id="PF01105">
    <property type="entry name" value="EMP24_GP25L"/>
    <property type="match status" value="1"/>
</dbReference>
<protein>
    <recommendedName>
        <fullName evidence="11">GOLD domain-containing protein</fullName>
    </recommendedName>
</protein>
<name>A0ABD1K2A4_9TELE</name>
<evidence type="ECO:0000256" key="10">
    <source>
        <dbReference type="SAM" id="SignalP"/>
    </source>
</evidence>
<feature type="domain" description="GOLD" evidence="11">
    <location>
        <begin position="52"/>
        <end position="137"/>
    </location>
</feature>
<keyword evidence="4 10" id="KW-0732">Signal</keyword>
<sequence length="248" mass="28690">MSRGLLLLVLLLVFGHGAGGPVKDPQPGISDQDLWWGSDQYDFAVVLRASALECFWHMAHQGEQFYLNYMVQWVTGVANDRHLAVTVNSPKGYLVAEAGEASGEIKFEAKETGFYQMCLSNFHNRFGSMQVFLNFGVYYESSDDMKRQKEEEEAKKKEDMKELNSTITTMEDTSVRLQSFVFHMWRHYNFARMRRGTDYYLLMSNSTYVTYWSAAQSLVILLSGYLQLFFLKRLFNTKTTTETEKPRC</sequence>
<keyword evidence="13" id="KW-1185">Reference proteome</keyword>
<dbReference type="GO" id="GO:0005789">
    <property type="term" value="C:endoplasmic reticulum membrane"/>
    <property type="evidence" value="ECO:0007669"/>
    <property type="project" value="UniProtKB-SubCell"/>
</dbReference>
<feature type="chain" id="PRO_5044830739" description="GOLD domain-containing protein" evidence="10">
    <location>
        <begin position="20"/>
        <end position="248"/>
    </location>
</feature>
<evidence type="ECO:0000313" key="12">
    <source>
        <dbReference type="EMBL" id="KAL2093048.1"/>
    </source>
</evidence>
<organism evidence="12 13">
    <name type="scientific">Coilia grayii</name>
    <name type="common">Gray's grenadier anchovy</name>
    <dbReference type="NCBI Taxonomy" id="363190"/>
    <lineage>
        <taxon>Eukaryota</taxon>
        <taxon>Metazoa</taxon>
        <taxon>Chordata</taxon>
        <taxon>Craniata</taxon>
        <taxon>Vertebrata</taxon>
        <taxon>Euteleostomi</taxon>
        <taxon>Actinopterygii</taxon>
        <taxon>Neopterygii</taxon>
        <taxon>Teleostei</taxon>
        <taxon>Clupei</taxon>
        <taxon>Clupeiformes</taxon>
        <taxon>Clupeoidei</taxon>
        <taxon>Engraulidae</taxon>
        <taxon>Coilinae</taxon>
        <taxon>Coilia</taxon>
    </lineage>
</organism>
<feature type="signal peptide" evidence="10">
    <location>
        <begin position="1"/>
        <end position="19"/>
    </location>
</feature>
<evidence type="ECO:0000256" key="2">
    <source>
        <dbReference type="ARBA" id="ARBA00007104"/>
    </source>
</evidence>
<dbReference type="PANTHER" id="PTHR22811">
    <property type="entry name" value="TRANSMEMBRANE EMP24 DOMAIN-CONTAINING PROTEIN"/>
    <property type="match status" value="1"/>
</dbReference>